<feature type="compositionally biased region" description="Basic and acidic residues" evidence="1">
    <location>
        <begin position="1188"/>
        <end position="1199"/>
    </location>
</feature>
<sequence length="1541" mass="181360">MDLESYYGSSSVQQHQQQASFKNHMTSSQQYHESMTSSKKVTKKTTTTSSNYEDSSKTSRHMEAQDILDEDFLKEQEFIENYIESSLKESRERSIKHSQKTYTQDTSFEERKTNNKVSVKAIKGTVNKQTKKDDVIDGFQKVTVSSGPNEVNHFSRSISHDPENDVTSSSEDDFDDVSREMVNEDMIVPQTDPMNDLSGERSFEEIYGQDQNHKNVYKEQTVNIKLRKNEDQKQSNQQQFFDDQPIRMNIDVSRDRNQHQYHQVDGHDHQANQHQQFTKNEPIKMQIGVSHDQHNHHHQVDHHKHQQTNHHQHFTKNEPIKMQIGVSHDQHNHHHQVDHHKHQQTNHHQQYTKNEPIKMQIGVSHDHHHGHTHQDQSFEEITYRIPVEHNHGYDQQDGVSNRRVQVMVRSPRDGQPDFENHGTTTKDNRLSVNESQIPIDIQVQQTSTRPGAIRVMVSPNPHSQEKSSTGFRPIQKKDSPELHNHQHVITIKPTAVRKSSDSSTHSLENHQSHHHQTNRQTHNVYGQNTSSEQYHSLQHQHNRKRSDDSEQIEIIRSIRKSSLPEGFDSDSEFRRETDLQLQRQRDLQQRMSQRQHNEARSLQRNQQNSEYYKQQQYHQQKLMQHQQHLQRIQQQQQKRKQQSEEKRCEGDKHAHVVLNGRVMRRHSFDNSSLTERKQDDEEQKYIAEHQQRKVKTQRGERQQTRVRRLSYEQERDKLEEELRRLQKKEVRKQQQEEIRSSKSKQNYQQNENYQQQIDLQQQHQQRSQSSQHYENQEMFQQQQHEHQQSKNHQQYRQNQQLLQPHQQRSSKQRGQQQIQQTTTTTTTNIHDHQTRQNEIFNDHPQQYYSQSASNTPVIQRRKLLPDNQQYPASANTTPNVQRKRGKIPNVLKVAFQSEDIINTGTQRRKSNPNIILGRTDINKQRNEMDITHHSHTLPRNFGTKKKNQQIKTNTLTTTSTTTRSTRPSRSNKDVKSRSNSLGSSHSLSMSVLDESRMNKAQQKIIEQQNSNVQNYIGQQNNVNQQAIQHQYDHNQQVNSTKSRQQNVENNTNQQTIQHQYDYNQQVNSTKSRQHVKNNVNQQAIQHQYDHNQQVNSTKSRQQRVENRVGVSVNKQRHVQQQRGLTTHQILAETMKAQNKQQAVSTENDGLTIINGSHFKKEQPIRKTSTAFTKLTKPQPKRPTPNKPKRVEPAKPRQEDVYQSIKVSAKGGVITLFSDKDSKKVEVSDSMKQNITTSMYGYHQSHKSKHTFQDSNEQHSTCYIEDHDSTAYRDTVQWNAAPGYQNEQDTELVYYTVCTHFFHPENNDWIQKIHRMGQARVPKNRPHNEKCIFLNHLYDPDKEEIIVHKVINQNQQIMGLDQSDNVPQYQNKRRDPVLINNNFEQQRSNQHMHENQQSMQGVYGQHQQNMSMANHGSHDQQHLPIPSAGLRSRADSHNRSWVDQAFSDAYDTMSERMDTTGYSTTFDELDTAFDARSIDSSISSKSGYQNHTQQQRQHFQQSGNSVQQQNQYQQQQQQQQRNINKDYAKFIKQQMNTSSEGR</sequence>
<feature type="compositionally biased region" description="Low complexity" evidence="1">
    <location>
        <begin position="790"/>
        <end position="828"/>
    </location>
</feature>
<feature type="compositionally biased region" description="Basic and acidic residues" evidence="1">
    <location>
        <begin position="730"/>
        <end position="740"/>
    </location>
</feature>
<feature type="region of interest" description="Disordered" evidence="1">
    <location>
        <begin position="1174"/>
        <end position="1199"/>
    </location>
</feature>
<evidence type="ECO:0000313" key="3">
    <source>
        <dbReference type="Proteomes" id="UP000594262"/>
    </source>
</evidence>
<feature type="compositionally biased region" description="Low complexity" evidence="1">
    <location>
        <begin position="611"/>
        <end position="636"/>
    </location>
</feature>
<keyword evidence="3" id="KW-1185">Reference proteome</keyword>
<protein>
    <submittedName>
        <fullName evidence="2">Uncharacterized protein</fullName>
    </submittedName>
</protein>
<feature type="region of interest" description="Disordered" evidence="1">
    <location>
        <begin position="1086"/>
        <end position="1108"/>
    </location>
</feature>
<feature type="compositionally biased region" description="Basic and acidic residues" evidence="1">
    <location>
        <begin position="475"/>
        <end position="484"/>
    </location>
</feature>
<reference evidence="2" key="1">
    <citation type="submission" date="2021-01" db="UniProtKB">
        <authorList>
            <consortium name="EnsemblMetazoa"/>
        </authorList>
    </citation>
    <scope>IDENTIFICATION</scope>
</reference>
<feature type="compositionally biased region" description="Polar residues" evidence="1">
    <location>
        <begin position="1532"/>
        <end position="1541"/>
    </location>
</feature>
<evidence type="ECO:0000256" key="1">
    <source>
        <dbReference type="SAM" id="MobiDB-lite"/>
    </source>
</evidence>
<feature type="compositionally biased region" description="Basic and acidic residues" evidence="1">
    <location>
        <begin position="571"/>
        <end position="588"/>
    </location>
</feature>
<feature type="region of interest" description="Disordered" evidence="1">
    <location>
        <begin position="1500"/>
        <end position="1541"/>
    </location>
</feature>
<feature type="compositionally biased region" description="Polar residues" evidence="1">
    <location>
        <begin position="460"/>
        <end position="470"/>
    </location>
</feature>
<dbReference type="RefSeq" id="XP_066928542.1">
    <property type="nucleotide sequence ID" value="XM_067072441.1"/>
</dbReference>
<accession>A0A7M5XC76</accession>
<feature type="region of interest" description="Disordered" evidence="1">
    <location>
        <begin position="933"/>
        <end position="991"/>
    </location>
</feature>
<feature type="region of interest" description="Disordered" evidence="1">
    <location>
        <begin position="1"/>
        <end position="63"/>
    </location>
</feature>
<feature type="compositionally biased region" description="Polar residues" evidence="1">
    <location>
        <begin position="147"/>
        <end position="157"/>
    </location>
</feature>
<feature type="region of interest" description="Disordered" evidence="1">
    <location>
        <begin position="1412"/>
        <end position="1435"/>
    </location>
</feature>
<feature type="compositionally biased region" description="Basic and acidic residues" evidence="1">
    <location>
        <begin position="410"/>
        <end position="429"/>
    </location>
</feature>
<dbReference type="EnsemblMetazoa" id="CLYHEMT020596.1">
    <property type="protein sequence ID" value="CLYHEMP020596.1"/>
    <property type="gene ID" value="CLYHEMG020596"/>
</dbReference>
<feature type="compositionally biased region" description="Polar residues" evidence="1">
    <location>
        <begin position="518"/>
        <end position="537"/>
    </location>
</feature>
<feature type="compositionally biased region" description="Low complexity" evidence="1">
    <location>
        <begin position="1"/>
        <end position="20"/>
    </location>
</feature>
<evidence type="ECO:0000313" key="2">
    <source>
        <dbReference type="EnsemblMetazoa" id="CLYHEMP020596.1"/>
    </source>
</evidence>
<feature type="region of interest" description="Disordered" evidence="1">
    <location>
        <begin position="730"/>
        <end position="749"/>
    </location>
</feature>
<name>A0A7M5XC76_9CNID</name>
<feature type="compositionally biased region" description="Low complexity" evidence="1">
    <location>
        <begin position="977"/>
        <end position="991"/>
    </location>
</feature>
<feature type="compositionally biased region" description="Basic and acidic residues" evidence="1">
    <location>
        <begin position="674"/>
        <end position="709"/>
    </location>
</feature>
<feature type="compositionally biased region" description="Low complexity" evidence="1">
    <location>
        <begin position="36"/>
        <end position="50"/>
    </location>
</feature>
<feature type="region of interest" description="Disordered" evidence="1">
    <location>
        <begin position="1031"/>
        <end position="1055"/>
    </location>
</feature>
<feature type="compositionally biased region" description="Polar residues" evidence="1">
    <location>
        <begin position="1031"/>
        <end position="1043"/>
    </location>
</feature>
<feature type="compositionally biased region" description="Basic and acidic residues" evidence="1">
    <location>
        <begin position="54"/>
        <end position="63"/>
    </location>
</feature>
<feature type="compositionally biased region" description="Polar residues" evidence="1">
    <location>
        <begin position="1086"/>
        <end position="1099"/>
    </location>
</feature>
<feature type="compositionally biased region" description="Low complexity" evidence="1">
    <location>
        <begin position="1500"/>
        <end position="1519"/>
    </location>
</feature>
<feature type="region of interest" description="Disordered" evidence="1">
    <location>
        <begin position="757"/>
        <end position="830"/>
    </location>
</feature>
<proteinExistence type="predicted"/>
<dbReference type="GeneID" id="136816018"/>
<dbReference type="Proteomes" id="UP000594262">
    <property type="component" value="Unplaced"/>
</dbReference>
<feature type="region of interest" description="Disordered" evidence="1">
    <location>
        <begin position="410"/>
        <end position="709"/>
    </location>
</feature>
<feature type="compositionally biased region" description="Low complexity" evidence="1">
    <location>
        <begin position="1044"/>
        <end position="1055"/>
    </location>
</feature>
<feature type="compositionally biased region" description="Polar residues" evidence="1">
    <location>
        <begin position="21"/>
        <end position="35"/>
    </location>
</feature>
<feature type="region of interest" description="Disordered" evidence="1">
    <location>
        <begin position="87"/>
        <end position="112"/>
    </location>
</feature>
<feature type="compositionally biased region" description="Low complexity" evidence="1">
    <location>
        <begin position="949"/>
        <end position="968"/>
    </location>
</feature>
<feature type="compositionally biased region" description="Basic and acidic residues" evidence="1">
    <location>
        <begin position="641"/>
        <end position="654"/>
    </location>
</feature>
<feature type="region of interest" description="Disordered" evidence="1">
    <location>
        <begin position="147"/>
        <end position="173"/>
    </location>
</feature>
<feature type="compositionally biased region" description="Low complexity" evidence="1">
    <location>
        <begin position="757"/>
        <end position="782"/>
    </location>
</feature>
<dbReference type="OrthoDB" id="10690608at2759"/>
<organism evidence="2 3">
    <name type="scientific">Clytia hemisphaerica</name>
    <dbReference type="NCBI Taxonomy" id="252671"/>
    <lineage>
        <taxon>Eukaryota</taxon>
        <taxon>Metazoa</taxon>
        <taxon>Cnidaria</taxon>
        <taxon>Hydrozoa</taxon>
        <taxon>Hydroidolina</taxon>
        <taxon>Leptothecata</taxon>
        <taxon>Obeliida</taxon>
        <taxon>Clytiidae</taxon>
        <taxon>Clytia</taxon>
    </lineage>
</organism>
<feature type="compositionally biased region" description="Polar residues" evidence="1">
    <location>
        <begin position="430"/>
        <end position="449"/>
    </location>
</feature>